<accession>A0A9D1TG75</accession>
<dbReference type="Proteomes" id="UP000886814">
    <property type="component" value="Unassembled WGS sequence"/>
</dbReference>
<dbReference type="EMBL" id="DXIQ01000077">
    <property type="protein sequence ID" value="HIV39629.1"/>
    <property type="molecule type" value="Genomic_DNA"/>
</dbReference>
<proteinExistence type="predicted"/>
<evidence type="ECO:0000313" key="1">
    <source>
        <dbReference type="EMBL" id="HIV39629.1"/>
    </source>
</evidence>
<evidence type="ECO:0000313" key="2">
    <source>
        <dbReference type="Proteomes" id="UP000886814"/>
    </source>
</evidence>
<reference evidence="1" key="1">
    <citation type="journal article" date="2021" name="PeerJ">
        <title>Extensive microbial diversity within the chicken gut microbiome revealed by metagenomics and culture.</title>
        <authorList>
            <person name="Gilroy R."/>
            <person name="Ravi A."/>
            <person name="Getino M."/>
            <person name="Pursley I."/>
            <person name="Horton D.L."/>
            <person name="Alikhan N.F."/>
            <person name="Baker D."/>
            <person name="Gharbi K."/>
            <person name="Hall N."/>
            <person name="Watson M."/>
            <person name="Adriaenssens E.M."/>
            <person name="Foster-Nyarko E."/>
            <person name="Jarju S."/>
            <person name="Secka A."/>
            <person name="Antonio M."/>
            <person name="Oren A."/>
            <person name="Chaudhuri R.R."/>
            <person name="La Ragione R."/>
            <person name="Hildebrand F."/>
            <person name="Pallen M.J."/>
        </authorList>
    </citation>
    <scope>NUCLEOTIDE SEQUENCE</scope>
    <source>
        <strain evidence="1">CHK195-9823</strain>
    </source>
</reference>
<sequence>MYPMLRSGTDTIVIERYKGKLKKYDVPLYKKNGKYILHRVIRALPDSYIMRGDNCFQEEYGIPESQILGILTGFYRKNRYVSVENRIYKGYVKVWCMLYPLRKFIRITRGFIKSRGCEKK</sequence>
<name>A0A9D1TG75_9FIRM</name>
<comment type="caution">
    <text evidence="1">The sequence shown here is derived from an EMBL/GenBank/DDBJ whole genome shotgun (WGS) entry which is preliminary data.</text>
</comment>
<organism evidence="1 2">
    <name type="scientific">Candidatus Blautia stercorigallinarum</name>
    <dbReference type="NCBI Taxonomy" id="2838501"/>
    <lineage>
        <taxon>Bacteria</taxon>
        <taxon>Bacillati</taxon>
        <taxon>Bacillota</taxon>
        <taxon>Clostridia</taxon>
        <taxon>Lachnospirales</taxon>
        <taxon>Lachnospiraceae</taxon>
        <taxon>Blautia</taxon>
    </lineage>
</organism>
<gene>
    <name evidence="1" type="ORF">H9747_11660</name>
</gene>
<protein>
    <submittedName>
        <fullName evidence="1">Uncharacterized protein</fullName>
    </submittedName>
</protein>
<reference evidence="1" key="2">
    <citation type="submission" date="2021-04" db="EMBL/GenBank/DDBJ databases">
        <authorList>
            <person name="Gilroy R."/>
        </authorList>
    </citation>
    <scope>NUCLEOTIDE SEQUENCE</scope>
    <source>
        <strain evidence="1">CHK195-9823</strain>
    </source>
</reference>
<dbReference type="AlphaFoldDB" id="A0A9D1TG75"/>